<dbReference type="SUPFAM" id="SSF49265">
    <property type="entry name" value="Fibronectin type III"/>
    <property type="match status" value="1"/>
</dbReference>
<dbReference type="InterPro" id="IPR013320">
    <property type="entry name" value="ConA-like_dom_sf"/>
</dbReference>
<dbReference type="SUPFAM" id="SSF49899">
    <property type="entry name" value="Concanavalin A-like lectins/glucanases"/>
    <property type="match status" value="1"/>
</dbReference>
<reference evidence="2" key="1">
    <citation type="submission" date="2012-03" db="EMBL/GenBank/DDBJ databases">
        <title>Functional metagenomics reveals considerable lignocellulase gene clusters in the gut microbiome of a wood-feeding higher termite.</title>
        <authorList>
            <person name="Liu N."/>
        </authorList>
    </citation>
    <scope>NUCLEOTIDE SEQUENCE</scope>
</reference>
<evidence type="ECO:0000313" key="2">
    <source>
        <dbReference type="EMBL" id="AGS53958.1"/>
    </source>
</evidence>
<feature type="domain" description="Fibronectin type-III" evidence="1">
    <location>
        <begin position="401"/>
        <end position="485"/>
    </location>
</feature>
<dbReference type="InterPro" id="IPR003961">
    <property type="entry name" value="FN3_dom"/>
</dbReference>
<evidence type="ECO:0000259" key="1">
    <source>
        <dbReference type="SMART" id="SM00060"/>
    </source>
</evidence>
<dbReference type="Gene3D" id="2.60.120.200">
    <property type="match status" value="1"/>
</dbReference>
<dbReference type="CDD" id="cd00063">
    <property type="entry name" value="FN3"/>
    <property type="match status" value="1"/>
</dbReference>
<dbReference type="SMART" id="SM00060">
    <property type="entry name" value="FN3"/>
    <property type="match status" value="1"/>
</dbReference>
<name>A0A806K1Z6_9BACT</name>
<dbReference type="InterPro" id="IPR013783">
    <property type="entry name" value="Ig-like_fold"/>
</dbReference>
<proteinExistence type="predicted"/>
<dbReference type="EMBL" id="JQ844263">
    <property type="protein sequence ID" value="AGS53958.1"/>
    <property type="molecule type" value="Genomic_DNA"/>
</dbReference>
<dbReference type="AlphaFoldDB" id="A0A806K1Z6"/>
<dbReference type="Pfam" id="PF13385">
    <property type="entry name" value="Laminin_G_3"/>
    <property type="match status" value="1"/>
</dbReference>
<accession>A0A806K1Z6</accession>
<sequence length="516" mass="55752">MAESRTSITEIGTVRANPVLAISSAGGTSTAGYHAATGPLGGMSALTESALDMSISFDERDTGLYRDTVGNYRTTVSREVQAADRANARAGAGAALFNGSGAVTVRPQNGNALFALNSRIRDFTIEFWLYPLNMENGEQILSWIATNRDMALQRVHCSASRNRLNWSFINFFTSTNGSSVLNIEFSGRAPLVPKTWSHHLLRFDATTGMIEYIVDGVSESIVYATPTMRENGEVFTPFTGNGGVFSLGDRFMGLIDEFKIHKVFAGRTSIQKYAPAGGRMQTAAIDLGEKNSGVVRIEASGGKVGIKRTGPAISGGINSEYYENGRFRFSDNAEMNFFVRAGENPYLLNTVQWTNFVPGAEINGLNGRYVQIAVDFYPSADGETSPYLEQIRVVYIPGEPPMPPRNLTAAAVDGGVLLRWRSSPSTNSAGYLVYYSSVRGELFGTDSSLGSSPVDAGNRSSLFIGGLKNGTLYYFRVAAYDYITGTTEYYTGEFSAEVTARPLAGLSLSDIGTEAR</sequence>
<dbReference type="InterPro" id="IPR036116">
    <property type="entry name" value="FN3_sf"/>
</dbReference>
<dbReference type="Gene3D" id="2.60.40.10">
    <property type="entry name" value="Immunoglobulins"/>
    <property type="match status" value="1"/>
</dbReference>
<protein>
    <submittedName>
        <fullName evidence="2">Fibronectin type III domain protein</fullName>
    </submittedName>
</protein>
<organism evidence="2">
    <name type="scientific">uncultured bacterium contig00151</name>
    <dbReference type="NCBI Taxonomy" id="1181590"/>
    <lineage>
        <taxon>Bacteria</taxon>
        <taxon>environmental samples</taxon>
    </lineage>
</organism>